<name>A0A956LXX3_UNCEI</name>
<dbReference type="CDD" id="cd00082">
    <property type="entry name" value="HisKA"/>
    <property type="match status" value="1"/>
</dbReference>
<evidence type="ECO:0000256" key="6">
    <source>
        <dbReference type="ARBA" id="ARBA00022692"/>
    </source>
</evidence>
<evidence type="ECO:0000256" key="1">
    <source>
        <dbReference type="ARBA" id="ARBA00000085"/>
    </source>
</evidence>
<dbReference type="SMART" id="SM00388">
    <property type="entry name" value="HisKA"/>
    <property type="match status" value="1"/>
</dbReference>
<dbReference type="Pfam" id="PF00512">
    <property type="entry name" value="HisKA"/>
    <property type="match status" value="1"/>
</dbReference>
<evidence type="ECO:0000256" key="8">
    <source>
        <dbReference type="ARBA" id="ARBA00022989"/>
    </source>
</evidence>
<dbReference type="InterPro" id="IPR003661">
    <property type="entry name" value="HisK_dim/P_dom"/>
</dbReference>
<dbReference type="EMBL" id="JAGQHR010000051">
    <property type="protein sequence ID" value="MCA9726637.1"/>
    <property type="molecule type" value="Genomic_DNA"/>
</dbReference>
<dbReference type="InterPro" id="IPR036890">
    <property type="entry name" value="HATPase_C_sf"/>
</dbReference>
<keyword evidence="10" id="KW-0472">Membrane</keyword>
<proteinExistence type="predicted"/>
<keyword evidence="9" id="KW-0902">Two-component regulatory system</keyword>
<feature type="transmembrane region" description="Helical" evidence="10">
    <location>
        <begin position="184"/>
        <end position="205"/>
    </location>
</feature>
<dbReference type="InterPro" id="IPR003594">
    <property type="entry name" value="HATPase_dom"/>
</dbReference>
<dbReference type="Gene3D" id="1.10.287.130">
    <property type="match status" value="1"/>
</dbReference>
<dbReference type="AlphaFoldDB" id="A0A956LXX3"/>
<dbReference type="InterPro" id="IPR005467">
    <property type="entry name" value="His_kinase_dom"/>
</dbReference>
<dbReference type="InterPro" id="IPR036097">
    <property type="entry name" value="HisK_dim/P_sf"/>
</dbReference>
<dbReference type="PANTHER" id="PTHR45436">
    <property type="entry name" value="SENSOR HISTIDINE KINASE YKOH"/>
    <property type="match status" value="1"/>
</dbReference>
<dbReference type="Gene3D" id="6.10.340.10">
    <property type="match status" value="1"/>
</dbReference>
<comment type="catalytic activity">
    <reaction evidence="1">
        <text>ATP + protein L-histidine = ADP + protein N-phospho-L-histidine.</text>
        <dbReference type="EC" id="2.7.13.3"/>
    </reaction>
</comment>
<dbReference type="Proteomes" id="UP000697710">
    <property type="component" value="Unassembled WGS sequence"/>
</dbReference>
<sequence>MPPRSLRARLLLGIAAALLAVFSAAGLTLDQGVRRSVQEQVDRELRGKAILLASAVEVTKTGLDVSFADLDMREFETDADPSLLVITSSAGESLYRSPSAESLEVHARDTQGSLDLSSLDLAGHRLRAVEVSFAPRLDLTDEDDLPVGLADSAAIAQSLRIPWIHLFLARDIASVDHLLARLRLALILIGGAAALVALVLMGTVIGRSLQPVDELTKQIAGLDEAHLAKRVEVRHAPQEIGPVIDQLNNLLAQLEAAFERERTFSADIAHELRTPLAGLQTTLEVTLARDRPPEEYREALHDALGIVGQLRHLILRLLELARLEAGLVPVSEERIDLRDSLTATWRHLEKCARERRLDVVWELGSDTFVLTDRALVESAIRNILDNAVAHVPPDGRVEIAIRGPDSGALLHLRVASSGSTVPAETVPILLDRLTRRDPARNASEGHAGLGLAIVRRIAEAIGAPLSVTSELGGDFVVDLALRTRR</sequence>
<dbReference type="Gene3D" id="3.30.565.10">
    <property type="entry name" value="Histidine kinase-like ATPase, C-terminal domain"/>
    <property type="match status" value="1"/>
</dbReference>
<keyword evidence="5" id="KW-0808">Transferase</keyword>
<keyword evidence="8 10" id="KW-1133">Transmembrane helix</keyword>
<accession>A0A956LXX3</accession>
<keyword evidence="7" id="KW-0418">Kinase</keyword>
<evidence type="ECO:0000256" key="10">
    <source>
        <dbReference type="SAM" id="Phobius"/>
    </source>
</evidence>
<evidence type="ECO:0000313" key="14">
    <source>
        <dbReference type="Proteomes" id="UP000697710"/>
    </source>
</evidence>
<dbReference type="InterPro" id="IPR003660">
    <property type="entry name" value="HAMP_dom"/>
</dbReference>
<evidence type="ECO:0000256" key="9">
    <source>
        <dbReference type="ARBA" id="ARBA00023012"/>
    </source>
</evidence>
<dbReference type="EC" id="2.7.13.3" evidence="3"/>
<evidence type="ECO:0000259" key="12">
    <source>
        <dbReference type="PROSITE" id="PS50885"/>
    </source>
</evidence>
<feature type="domain" description="HAMP" evidence="12">
    <location>
        <begin position="206"/>
        <end position="259"/>
    </location>
</feature>
<dbReference type="PROSITE" id="PS50109">
    <property type="entry name" value="HIS_KIN"/>
    <property type="match status" value="1"/>
</dbReference>
<evidence type="ECO:0000256" key="5">
    <source>
        <dbReference type="ARBA" id="ARBA00022679"/>
    </source>
</evidence>
<keyword evidence="6 10" id="KW-0812">Transmembrane</keyword>
<comment type="caution">
    <text evidence="13">The sequence shown here is derived from an EMBL/GenBank/DDBJ whole genome shotgun (WGS) entry which is preliminary data.</text>
</comment>
<organism evidence="13 14">
    <name type="scientific">Eiseniibacteriota bacterium</name>
    <dbReference type="NCBI Taxonomy" id="2212470"/>
    <lineage>
        <taxon>Bacteria</taxon>
        <taxon>Candidatus Eiseniibacteriota</taxon>
    </lineage>
</organism>
<evidence type="ECO:0000259" key="11">
    <source>
        <dbReference type="PROSITE" id="PS50109"/>
    </source>
</evidence>
<evidence type="ECO:0000256" key="3">
    <source>
        <dbReference type="ARBA" id="ARBA00012438"/>
    </source>
</evidence>
<reference evidence="13" key="1">
    <citation type="submission" date="2020-04" db="EMBL/GenBank/DDBJ databases">
        <authorList>
            <person name="Zhang T."/>
        </authorList>
    </citation>
    <scope>NUCLEOTIDE SEQUENCE</scope>
    <source>
        <strain evidence="13">HKST-UBA01</strain>
    </source>
</reference>
<reference evidence="13" key="2">
    <citation type="journal article" date="2021" name="Microbiome">
        <title>Successional dynamics and alternative stable states in a saline activated sludge microbial community over 9 years.</title>
        <authorList>
            <person name="Wang Y."/>
            <person name="Ye J."/>
            <person name="Ju F."/>
            <person name="Liu L."/>
            <person name="Boyd J.A."/>
            <person name="Deng Y."/>
            <person name="Parks D.H."/>
            <person name="Jiang X."/>
            <person name="Yin X."/>
            <person name="Woodcroft B.J."/>
            <person name="Tyson G.W."/>
            <person name="Hugenholtz P."/>
            <person name="Polz M.F."/>
            <person name="Zhang T."/>
        </authorList>
    </citation>
    <scope>NUCLEOTIDE SEQUENCE</scope>
    <source>
        <strain evidence="13">HKST-UBA01</strain>
    </source>
</reference>
<dbReference type="PANTHER" id="PTHR45436:SF5">
    <property type="entry name" value="SENSOR HISTIDINE KINASE TRCS"/>
    <property type="match status" value="1"/>
</dbReference>
<evidence type="ECO:0000256" key="7">
    <source>
        <dbReference type="ARBA" id="ARBA00022777"/>
    </source>
</evidence>
<evidence type="ECO:0000313" key="13">
    <source>
        <dbReference type="EMBL" id="MCA9726637.1"/>
    </source>
</evidence>
<dbReference type="InterPro" id="IPR050428">
    <property type="entry name" value="TCS_sensor_his_kinase"/>
</dbReference>
<comment type="subcellular location">
    <subcellularLocation>
        <location evidence="2">Membrane</location>
    </subcellularLocation>
</comment>
<dbReference type="SUPFAM" id="SSF47384">
    <property type="entry name" value="Homodimeric domain of signal transducing histidine kinase"/>
    <property type="match status" value="1"/>
</dbReference>
<keyword evidence="4" id="KW-0597">Phosphoprotein</keyword>
<dbReference type="Pfam" id="PF02518">
    <property type="entry name" value="HATPase_c"/>
    <property type="match status" value="1"/>
</dbReference>
<dbReference type="GO" id="GO:0000155">
    <property type="term" value="F:phosphorelay sensor kinase activity"/>
    <property type="evidence" value="ECO:0007669"/>
    <property type="project" value="InterPro"/>
</dbReference>
<feature type="domain" description="Histidine kinase" evidence="11">
    <location>
        <begin position="267"/>
        <end position="483"/>
    </location>
</feature>
<dbReference type="PROSITE" id="PS50885">
    <property type="entry name" value="HAMP"/>
    <property type="match status" value="1"/>
</dbReference>
<protein>
    <recommendedName>
        <fullName evidence="3">histidine kinase</fullName>
        <ecNumber evidence="3">2.7.13.3</ecNumber>
    </recommendedName>
</protein>
<gene>
    <name evidence="13" type="ORF">KC729_03075</name>
</gene>
<dbReference type="GO" id="GO:0005886">
    <property type="term" value="C:plasma membrane"/>
    <property type="evidence" value="ECO:0007669"/>
    <property type="project" value="TreeGrafter"/>
</dbReference>
<dbReference type="SMART" id="SM00387">
    <property type="entry name" value="HATPase_c"/>
    <property type="match status" value="1"/>
</dbReference>
<dbReference type="SUPFAM" id="SSF55874">
    <property type="entry name" value="ATPase domain of HSP90 chaperone/DNA topoisomerase II/histidine kinase"/>
    <property type="match status" value="1"/>
</dbReference>
<evidence type="ECO:0000256" key="4">
    <source>
        <dbReference type="ARBA" id="ARBA00022553"/>
    </source>
</evidence>
<evidence type="ECO:0000256" key="2">
    <source>
        <dbReference type="ARBA" id="ARBA00004370"/>
    </source>
</evidence>